<dbReference type="Proteomes" id="UP000285961">
    <property type="component" value="Unassembled WGS sequence"/>
</dbReference>
<dbReference type="CDD" id="cd00009">
    <property type="entry name" value="AAA"/>
    <property type="match status" value="1"/>
</dbReference>
<dbReference type="Pfam" id="PF25601">
    <property type="entry name" value="AAA_lid_14"/>
    <property type="match status" value="1"/>
</dbReference>
<dbReference type="GO" id="GO:0043565">
    <property type="term" value="F:sequence-specific DNA binding"/>
    <property type="evidence" value="ECO:0007669"/>
    <property type="project" value="InterPro"/>
</dbReference>
<dbReference type="InterPro" id="IPR009057">
    <property type="entry name" value="Homeodomain-like_sf"/>
</dbReference>
<evidence type="ECO:0000259" key="9">
    <source>
        <dbReference type="PROSITE" id="PS50110"/>
    </source>
</evidence>
<dbReference type="SUPFAM" id="SSF46689">
    <property type="entry name" value="Homeodomain-like"/>
    <property type="match status" value="1"/>
</dbReference>
<dbReference type="PROSITE" id="PS50045">
    <property type="entry name" value="SIGMA54_INTERACT_4"/>
    <property type="match status" value="1"/>
</dbReference>
<dbReference type="InterPro" id="IPR002078">
    <property type="entry name" value="Sigma_54_int"/>
</dbReference>
<dbReference type="AlphaFoldDB" id="A0A419F592"/>
<dbReference type="SMART" id="SM00448">
    <property type="entry name" value="REC"/>
    <property type="match status" value="1"/>
</dbReference>
<dbReference type="Pfam" id="PF00072">
    <property type="entry name" value="Response_reg"/>
    <property type="match status" value="1"/>
</dbReference>
<dbReference type="Gene3D" id="3.40.50.2300">
    <property type="match status" value="1"/>
</dbReference>
<feature type="modified residue" description="4-aspartylphosphate" evidence="7">
    <location>
        <position position="54"/>
    </location>
</feature>
<dbReference type="Gene3D" id="1.10.8.60">
    <property type="match status" value="1"/>
</dbReference>
<dbReference type="SMART" id="SM00382">
    <property type="entry name" value="AAA"/>
    <property type="match status" value="1"/>
</dbReference>
<dbReference type="PROSITE" id="PS00688">
    <property type="entry name" value="SIGMA54_INTERACT_3"/>
    <property type="match status" value="1"/>
</dbReference>
<keyword evidence="1" id="KW-0547">Nucleotide-binding</keyword>
<dbReference type="CDD" id="cd17536">
    <property type="entry name" value="REC_YesN-like"/>
    <property type="match status" value="1"/>
</dbReference>
<dbReference type="Gene3D" id="3.40.50.300">
    <property type="entry name" value="P-loop containing nucleotide triphosphate hydrolases"/>
    <property type="match status" value="1"/>
</dbReference>
<reference evidence="10 11" key="1">
    <citation type="journal article" date="2017" name="ISME J.">
        <title>Energy and carbon metabolisms in a deep terrestrial subsurface fluid microbial community.</title>
        <authorList>
            <person name="Momper L."/>
            <person name="Jungbluth S.P."/>
            <person name="Lee M.D."/>
            <person name="Amend J.P."/>
        </authorList>
    </citation>
    <scope>NUCLEOTIDE SEQUENCE [LARGE SCALE GENOMIC DNA]</scope>
    <source>
        <strain evidence="10">SURF_17</strain>
    </source>
</reference>
<dbReference type="InterPro" id="IPR058031">
    <property type="entry name" value="AAA_lid_NorR"/>
</dbReference>
<dbReference type="SUPFAM" id="SSF52540">
    <property type="entry name" value="P-loop containing nucleoside triphosphate hydrolases"/>
    <property type="match status" value="1"/>
</dbReference>
<dbReference type="SUPFAM" id="SSF52172">
    <property type="entry name" value="CheY-like"/>
    <property type="match status" value="1"/>
</dbReference>
<keyword evidence="7" id="KW-0597">Phosphoprotein</keyword>
<keyword evidence="2" id="KW-0067">ATP-binding</keyword>
<dbReference type="InterPro" id="IPR011006">
    <property type="entry name" value="CheY-like_superfamily"/>
</dbReference>
<dbReference type="InterPro" id="IPR001789">
    <property type="entry name" value="Sig_transdc_resp-reg_receiver"/>
</dbReference>
<dbReference type="InterPro" id="IPR003593">
    <property type="entry name" value="AAA+_ATPase"/>
</dbReference>
<protein>
    <submittedName>
        <fullName evidence="10">Sigma-54-dependent Fis family transcriptional regulator</fullName>
    </submittedName>
</protein>
<organism evidence="10 11">
    <name type="scientific">Candidatus Abyssobacteria bacterium SURF_17</name>
    <dbReference type="NCBI Taxonomy" id="2093361"/>
    <lineage>
        <taxon>Bacteria</taxon>
        <taxon>Pseudomonadati</taxon>
        <taxon>Candidatus Hydrogenedentota</taxon>
        <taxon>Candidatus Abyssobacteria</taxon>
    </lineage>
</organism>
<evidence type="ECO:0000256" key="7">
    <source>
        <dbReference type="PROSITE-ProRule" id="PRU00169"/>
    </source>
</evidence>
<evidence type="ECO:0000256" key="6">
    <source>
        <dbReference type="ARBA" id="ARBA00023163"/>
    </source>
</evidence>
<proteinExistence type="predicted"/>
<dbReference type="FunFam" id="1.10.8.60:FF:000014">
    <property type="entry name" value="DNA-binding transcriptional regulator NtrC"/>
    <property type="match status" value="1"/>
</dbReference>
<evidence type="ECO:0000256" key="2">
    <source>
        <dbReference type="ARBA" id="ARBA00022840"/>
    </source>
</evidence>
<keyword evidence="4" id="KW-0238">DNA-binding</keyword>
<dbReference type="Pfam" id="PF02954">
    <property type="entry name" value="HTH_8"/>
    <property type="match status" value="1"/>
</dbReference>
<feature type="domain" description="Response regulatory" evidence="9">
    <location>
        <begin position="5"/>
        <end position="119"/>
    </location>
</feature>
<dbReference type="Gene3D" id="1.10.10.60">
    <property type="entry name" value="Homeodomain-like"/>
    <property type="match status" value="1"/>
</dbReference>
<dbReference type="PROSITE" id="PS50110">
    <property type="entry name" value="RESPONSE_REGULATORY"/>
    <property type="match status" value="1"/>
</dbReference>
<sequence length="459" mass="51415">MLKQEVLIVEDEDIQRRQLARALHRDDRSIIEAGSGEEALKLIAAQRFDLVISDLKMPGISGLELVKRIKNACPHTSLLLITAHGTVDSAIEAMKIGVEDYLTKPFGSEELNLVVDRIFEKRDLLAENILLREQLESQFSFSNIISKNHEMKRIFRTITSIAPTDSTILIQGETGTGKELIAKAIHFNSPRSDKRFVAVDCGALPDTLLETELFGHEKGAFTSAVVRRIGKLEYADSGTLFLDEVSNMSAATQVKLLRALEERQIYRVGKNEPIRVDIRLIAATNADLRKLVSEGKFRDDLYYRLGVIPITIPPLRDRLEDVPLLARHFLKIYRDRTGKAVNDITHAAIRKLMTYLWPGNVRELENVIERAVATVAGNCIDADDLLGIGKADTPASSSTEFQSDVSLSEKLAGTEKDYLADLLKRFGGRTDLVAEKSGLSLRTLQRKLRTHRLKSDDFR</sequence>
<dbReference type="EMBL" id="QZKI01000026">
    <property type="protein sequence ID" value="RJP73556.1"/>
    <property type="molecule type" value="Genomic_DNA"/>
</dbReference>
<dbReference type="GO" id="GO:0000160">
    <property type="term" value="P:phosphorelay signal transduction system"/>
    <property type="evidence" value="ECO:0007669"/>
    <property type="project" value="InterPro"/>
</dbReference>
<name>A0A419F592_9BACT</name>
<keyword evidence="5" id="KW-0010">Activator</keyword>
<evidence type="ECO:0000256" key="1">
    <source>
        <dbReference type="ARBA" id="ARBA00022741"/>
    </source>
</evidence>
<keyword evidence="6" id="KW-0804">Transcription</keyword>
<dbReference type="InterPro" id="IPR027417">
    <property type="entry name" value="P-loop_NTPase"/>
</dbReference>
<dbReference type="InterPro" id="IPR025662">
    <property type="entry name" value="Sigma_54_int_dom_ATP-bd_1"/>
</dbReference>
<evidence type="ECO:0000256" key="3">
    <source>
        <dbReference type="ARBA" id="ARBA00023015"/>
    </source>
</evidence>
<dbReference type="InterPro" id="IPR025944">
    <property type="entry name" value="Sigma_54_int_dom_CS"/>
</dbReference>
<evidence type="ECO:0000259" key="8">
    <source>
        <dbReference type="PROSITE" id="PS50045"/>
    </source>
</evidence>
<dbReference type="FunFam" id="3.40.50.300:FF:000006">
    <property type="entry name" value="DNA-binding transcriptional regulator NtrC"/>
    <property type="match status" value="1"/>
</dbReference>
<evidence type="ECO:0000313" key="11">
    <source>
        <dbReference type="Proteomes" id="UP000285961"/>
    </source>
</evidence>
<dbReference type="GO" id="GO:0006355">
    <property type="term" value="P:regulation of DNA-templated transcription"/>
    <property type="evidence" value="ECO:0007669"/>
    <property type="project" value="InterPro"/>
</dbReference>
<evidence type="ECO:0000256" key="5">
    <source>
        <dbReference type="ARBA" id="ARBA00023159"/>
    </source>
</evidence>
<dbReference type="PANTHER" id="PTHR32071:SF113">
    <property type="entry name" value="ALGINATE BIOSYNTHESIS TRANSCRIPTIONAL REGULATORY PROTEIN ALGB"/>
    <property type="match status" value="1"/>
</dbReference>
<dbReference type="PANTHER" id="PTHR32071">
    <property type="entry name" value="TRANSCRIPTIONAL REGULATORY PROTEIN"/>
    <property type="match status" value="1"/>
</dbReference>
<dbReference type="InterPro" id="IPR002197">
    <property type="entry name" value="HTH_Fis"/>
</dbReference>
<comment type="caution">
    <text evidence="10">The sequence shown here is derived from an EMBL/GenBank/DDBJ whole genome shotgun (WGS) entry which is preliminary data.</text>
</comment>
<dbReference type="Pfam" id="PF00158">
    <property type="entry name" value="Sigma54_activat"/>
    <property type="match status" value="1"/>
</dbReference>
<feature type="domain" description="Sigma-54 factor interaction" evidence="8">
    <location>
        <begin position="144"/>
        <end position="373"/>
    </location>
</feature>
<evidence type="ECO:0000256" key="4">
    <source>
        <dbReference type="ARBA" id="ARBA00023125"/>
    </source>
</evidence>
<accession>A0A419F592</accession>
<dbReference type="GO" id="GO:0005524">
    <property type="term" value="F:ATP binding"/>
    <property type="evidence" value="ECO:0007669"/>
    <property type="project" value="UniProtKB-KW"/>
</dbReference>
<evidence type="ECO:0000313" key="10">
    <source>
        <dbReference type="EMBL" id="RJP73556.1"/>
    </source>
</evidence>
<keyword evidence="3" id="KW-0805">Transcription regulation</keyword>
<dbReference type="PROSITE" id="PS00675">
    <property type="entry name" value="SIGMA54_INTERACT_1"/>
    <property type="match status" value="1"/>
</dbReference>
<gene>
    <name evidence="10" type="ORF">C4532_04390</name>
</gene>